<dbReference type="Gene3D" id="1.10.10.10">
    <property type="entry name" value="Winged helix-like DNA-binding domain superfamily/Winged helix DNA-binding domain"/>
    <property type="match status" value="1"/>
</dbReference>
<dbReference type="Pfam" id="PF13280">
    <property type="entry name" value="WYL"/>
    <property type="match status" value="1"/>
</dbReference>
<evidence type="ECO:0000313" key="7">
    <source>
        <dbReference type="Proteomes" id="UP000295705"/>
    </source>
</evidence>
<dbReference type="EMBL" id="SNYO01000010">
    <property type="protein sequence ID" value="TDQ50050.1"/>
    <property type="molecule type" value="Genomic_DNA"/>
</dbReference>
<dbReference type="PANTHER" id="PTHR34580:SF3">
    <property type="entry name" value="PROTEIN PAFB"/>
    <property type="match status" value="1"/>
</dbReference>
<dbReference type="GO" id="GO:0003700">
    <property type="term" value="F:DNA-binding transcription factor activity"/>
    <property type="evidence" value="ECO:0007669"/>
    <property type="project" value="InterPro"/>
</dbReference>
<keyword evidence="1" id="KW-0805">Transcription regulation</keyword>
<dbReference type="InterPro" id="IPR026881">
    <property type="entry name" value="WYL_dom"/>
</dbReference>
<gene>
    <name evidence="6" type="ORF">EV188_11046</name>
</gene>
<dbReference type="Proteomes" id="UP000295705">
    <property type="component" value="Unassembled WGS sequence"/>
</dbReference>
<dbReference type="Pfam" id="PF08279">
    <property type="entry name" value="HTH_11"/>
    <property type="match status" value="1"/>
</dbReference>
<organism evidence="6 7">
    <name type="scientific">Actinomycetospora succinea</name>
    <dbReference type="NCBI Taxonomy" id="663603"/>
    <lineage>
        <taxon>Bacteria</taxon>
        <taxon>Bacillati</taxon>
        <taxon>Actinomycetota</taxon>
        <taxon>Actinomycetes</taxon>
        <taxon>Pseudonocardiales</taxon>
        <taxon>Pseudonocardiaceae</taxon>
        <taxon>Actinomycetospora</taxon>
    </lineage>
</organism>
<feature type="region of interest" description="Disordered" evidence="4">
    <location>
        <begin position="1"/>
        <end position="21"/>
    </location>
</feature>
<keyword evidence="3" id="KW-0804">Transcription</keyword>
<dbReference type="PROSITE" id="PS00894">
    <property type="entry name" value="HTH_DEOR_1"/>
    <property type="match status" value="1"/>
</dbReference>
<keyword evidence="7" id="KW-1185">Reference proteome</keyword>
<dbReference type="InterPro" id="IPR001034">
    <property type="entry name" value="DeoR_HTH"/>
</dbReference>
<comment type="caution">
    <text evidence="6">The sequence shown here is derived from an EMBL/GenBank/DDBJ whole genome shotgun (WGS) entry which is preliminary data.</text>
</comment>
<dbReference type="SUPFAM" id="SSF46785">
    <property type="entry name" value="Winged helix' DNA-binding domain"/>
    <property type="match status" value="1"/>
</dbReference>
<dbReference type="PANTHER" id="PTHR34580">
    <property type="match status" value="1"/>
</dbReference>
<evidence type="ECO:0000313" key="6">
    <source>
        <dbReference type="EMBL" id="TDQ50050.1"/>
    </source>
</evidence>
<proteinExistence type="predicted"/>
<evidence type="ECO:0000256" key="3">
    <source>
        <dbReference type="ARBA" id="ARBA00023163"/>
    </source>
</evidence>
<sequence>MAPTVPGVAEGIVPPPGHAGSVPDTASRLLRLLTLLQSRPRWTAAELADQLAVSTRTVRADVERVRGLGYDVDATTGTGGGYTLRPGGVLPPVSFTDDEALAIAVALQTVSASGLADAAEATASAAAKLDRLLPSHLRHQVATLSAVADTVDPARDPVPTDTFAAVARACREHATLRCTYRARDGAASERRVEPHRLVHVSGRWYLVGHDLDRDDWRSFRLDRLTPRVPTGPRFVPREPPEGGWERLVVRGRMRALWHHRARVVVHADAATVAARVPIGSWSVEPRTAGTCWLDAGAQSAALLAVYLGALDLPLTIDPGTAPELHRAARELADRYAAATGSDSSKSSGSTPA</sequence>
<dbReference type="AlphaFoldDB" id="A0A4R6URZ0"/>
<dbReference type="InterPro" id="IPR036390">
    <property type="entry name" value="WH_DNA-bd_sf"/>
</dbReference>
<evidence type="ECO:0000256" key="4">
    <source>
        <dbReference type="SAM" id="MobiDB-lite"/>
    </source>
</evidence>
<evidence type="ECO:0000256" key="1">
    <source>
        <dbReference type="ARBA" id="ARBA00023015"/>
    </source>
</evidence>
<dbReference type="InterPro" id="IPR051534">
    <property type="entry name" value="CBASS_pafABC_assoc_protein"/>
</dbReference>
<accession>A0A4R6URZ0</accession>
<dbReference type="GO" id="GO:0003677">
    <property type="term" value="F:DNA binding"/>
    <property type="evidence" value="ECO:0007669"/>
    <property type="project" value="UniProtKB-KW"/>
</dbReference>
<evidence type="ECO:0000259" key="5">
    <source>
        <dbReference type="PROSITE" id="PS51000"/>
    </source>
</evidence>
<protein>
    <submittedName>
        <fullName evidence="6">Putative DNA-binding transcriptional regulator YafY</fullName>
    </submittedName>
</protein>
<name>A0A4R6URZ0_9PSEU</name>
<dbReference type="PROSITE" id="PS51000">
    <property type="entry name" value="HTH_DEOR_2"/>
    <property type="match status" value="1"/>
</dbReference>
<keyword evidence="2 6" id="KW-0238">DNA-binding</keyword>
<feature type="domain" description="HTH deoR-type" evidence="5">
    <location>
        <begin position="25"/>
        <end position="91"/>
    </location>
</feature>
<evidence type="ECO:0000256" key="2">
    <source>
        <dbReference type="ARBA" id="ARBA00023125"/>
    </source>
</evidence>
<dbReference type="PROSITE" id="PS52050">
    <property type="entry name" value="WYL"/>
    <property type="match status" value="1"/>
</dbReference>
<dbReference type="InterPro" id="IPR018356">
    <property type="entry name" value="Tscrpt_reg_HTH_DeoR_CS"/>
</dbReference>
<dbReference type="InterPro" id="IPR013196">
    <property type="entry name" value="HTH_11"/>
</dbReference>
<reference evidence="6 7" key="1">
    <citation type="submission" date="2019-03" db="EMBL/GenBank/DDBJ databases">
        <title>Genomic Encyclopedia of Type Strains, Phase IV (KMG-IV): sequencing the most valuable type-strain genomes for metagenomic binning, comparative biology and taxonomic classification.</title>
        <authorList>
            <person name="Goeker M."/>
        </authorList>
    </citation>
    <scope>NUCLEOTIDE SEQUENCE [LARGE SCALE GENOMIC DNA]</scope>
    <source>
        <strain evidence="6 7">DSM 45775</strain>
    </source>
</reference>
<dbReference type="InterPro" id="IPR036388">
    <property type="entry name" value="WH-like_DNA-bd_sf"/>
</dbReference>